<dbReference type="EMBL" id="UGGP01000001">
    <property type="protein sequence ID" value="STO07557.1"/>
    <property type="molecule type" value="Genomic_DNA"/>
</dbReference>
<keyword evidence="5 6" id="KW-0472">Membrane</keyword>
<dbReference type="Proteomes" id="UP000254060">
    <property type="component" value="Unassembled WGS sequence"/>
</dbReference>
<protein>
    <recommendedName>
        <fullName evidence="6">UPF0316 protein NCTC13163_00905</fullName>
    </recommendedName>
</protein>
<name>A0A377FRV7_9BACL</name>
<evidence type="ECO:0000259" key="8">
    <source>
        <dbReference type="Pfam" id="PF18955"/>
    </source>
</evidence>
<dbReference type="InterPro" id="IPR044035">
    <property type="entry name" value="DUF5698"/>
</dbReference>
<evidence type="ECO:0000313" key="9">
    <source>
        <dbReference type="EMBL" id="STO07557.1"/>
    </source>
</evidence>
<sequence>MGQASQLLLILMLQLLFVPVLTLRTIMLVKGKTVIAAMFGTLETLIYIFALGIVFQDLTTLGMLVYALGFGLGILVGGFVERKLAIGYNMIQVHTQELPAELIQKMRDSGYGVTHYQGQGRDGVRYRLDVLAARTRMKELRELVEHYEPKAFLVAFDPVDFKGGYMLKGLRRPK</sequence>
<comment type="similarity">
    <text evidence="6">Belongs to the UPF0316 family.</text>
</comment>
<dbReference type="STRING" id="1397694.GCA_000702585_01419"/>
<dbReference type="RefSeq" id="WP_029334595.1">
    <property type="nucleotide sequence ID" value="NZ_UGGP01000001.1"/>
</dbReference>
<evidence type="ECO:0000256" key="6">
    <source>
        <dbReference type="HAMAP-Rule" id="MF_01515"/>
    </source>
</evidence>
<dbReference type="GO" id="GO:0005886">
    <property type="term" value="C:plasma membrane"/>
    <property type="evidence" value="ECO:0007669"/>
    <property type="project" value="UniProtKB-SubCell"/>
</dbReference>
<dbReference type="InterPro" id="IPR019264">
    <property type="entry name" value="DUF2179"/>
</dbReference>
<dbReference type="PANTHER" id="PTHR40060">
    <property type="entry name" value="UPF0316 PROTEIN YEBE"/>
    <property type="match status" value="1"/>
</dbReference>
<reference evidence="9 10" key="1">
    <citation type="submission" date="2018-06" db="EMBL/GenBank/DDBJ databases">
        <authorList>
            <consortium name="Pathogen Informatics"/>
            <person name="Doyle S."/>
        </authorList>
    </citation>
    <scope>NUCLEOTIDE SEQUENCE [LARGE SCALE GENOMIC DNA]</scope>
    <source>
        <strain evidence="9 10">NCTC13163</strain>
    </source>
</reference>
<dbReference type="Pfam" id="PF10035">
    <property type="entry name" value="DUF2179"/>
    <property type="match status" value="1"/>
</dbReference>
<feature type="transmembrane region" description="Helical" evidence="6">
    <location>
        <begin position="6"/>
        <end position="27"/>
    </location>
</feature>
<proteinExistence type="inferred from homology"/>
<dbReference type="Pfam" id="PF18955">
    <property type="entry name" value="DUF5698"/>
    <property type="match status" value="1"/>
</dbReference>
<dbReference type="InterPro" id="IPR022930">
    <property type="entry name" value="UPF0316"/>
</dbReference>
<evidence type="ECO:0000256" key="3">
    <source>
        <dbReference type="ARBA" id="ARBA00022692"/>
    </source>
</evidence>
<dbReference type="CDD" id="cd16381">
    <property type="entry name" value="YitT_C_like_1"/>
    <property type="match status" value="1"/>
</dbReference>
<organism evidence="9 10">
    <name type="scientific">Exiguobacterium aurantiacum</name>
    <dbReference type="NCBI Taxonomy" id="33987"/>
    <lineage>
        <taxon>Bacteria</taxon>
        <taxon>Bacillati</taxon>
        <taxon>Bacillota</taxon>
        <taxon>Bacilli</taxon>
        <taxon>Bacillales</taxon>
        <taxon>Bacillales Family XII. Incertae Sedis</taxon>
        <taxon>Exiguobacterium</taxon>
    </lineage>
</organism>
<evidence type="ECO:0000313" key="10">
    <source>
        <dbReference type="Proteomes" id="UP000254060"/>
    </source>
</evidence>
<feature type="domain" description="DUF2179" evidence="7">
    <location>
        <begin position="111"/>
        <end position="163"/>
    </location>
</feature>
<keyword evidence="3 6" id="KW-0812">Transmembrane</keyword>
<comment type="subcellular location">
    <subcellularLocation>
        <location evidence="1 6">Cell membrane</location>
        <topology evidence="1 6">Multi-pass membrane protein</topology>
    </subcellularLocation>
</comment>
<evidence type="ECO:0000256" key="1">
    <source>
        <dbReference type="ARBA" id="ARBA00004651"/>
    </source>
</evidence>
<keyword evidence="4 6" id="KW-1133">Transmembrane helix</keyword>
<gene>
    <name evidence="9" type="ORF">NCTC13163_00905</name>
</gene>
<dbReference type="OrthoDB" id="48231at2"/>
<evidence type="ECO:0000256" key="5">
    <source>
        <dbReference type="ARBA" id="ARBA00023136"/>
    </source>
</evidence>
<dbReference type="HAMAP" id="MF_01515">
    <property type="entry name" value="UPF0316"/>
    <property type="match status" value="1"/>
</dbReference>
<keyword evidence="2 6" id="KW-1003">Cell membrane</keyword>
<accession>A0A377FRV7</accession>
<evidence type="ECO:0000259" key="7">
    <source>
        <dbReference type="Pfam" id="PF10035"/>
    </source>
</evidence>
<dbReference type="NCBIfam" id="NF003194">
    <property type="entry name" value="PRK04164.1-5"/>
    <property type="match status" value="1"/>
</dbReference>
<feature type="domain" description="DUF5698" evidence="8">
    <location>
        <begin position="22"/>
        <end position="77"/>
    </location>
</feature>
<dbReference type="AlphaFoldDB" id="A0A377FRV7"/>
<dbReference type="PANTHER" id="PTHR40060:SF1">
    <property type="entry name" value="UPF0316 PROTEIN YEBE"/>
    <property type="match status" value="1"/>
</dbReference>
<evidence type="ECO:0000256" key="2">
    <source>
        <dbReference type="ARBA" id="ARBA00022475"/>
    </source>
</evidence>
<feature type="transmembrane region" description="Helical" evidence="6">
    <location>
        <begin position="61"/>
        <end position="80"/>
    </location>
</feature>
<evidence type="ECO:0000256" key="4">
    <source>
        <dbReference type="ARBA" id="ARBA00022989"/>
    </source>
</evidence>
<feature type="transmembrane region" description="Helical" evidence="6">
    <location>
        <begin position="34"/>
        <end position="55"/>
    </location>
</feature>